<dbReference type="PANTHER" id="PTHR43143:SF1">
    <property type="entry name" value="SERINE_THREONINE-PROTEIN PHOSPHATASE CPPED1"/>
    <property type="match status" value="1"/>
</dbReference>
<dbReference type="Proteomes" id="UP000189674">
    <property type="component" value="Chromosome"/>
</dbReference>
<dbReference type="STRING" id="1936003.STSP2_00306"/>
<sequence length="325" mass="36718" precursor="true">MHYKNITRRTFLRTTAAGVLASALPGCTSRTLTRPNTPAVSFGICADVHKDLVPDADQHLAEFITEANKRNVDFVIQLGDFCRPYDKNKKFLDIYHSFQGPAYHVLGNHDTDGGFTREQTLAFWNSPAKYYSFDCNGVHFVVLDGNDIKPNRAPGYPRYIGPEQQDWLARDLAATNLPTITFSHQSLNASDDHIENAAELRAILELANKPKRKILASFNGHEHADYVETINGIHYVNINSTSYQWLGGSYQAKRFSPEIEKEYPYISYTAPYRESIYAFVTIHPDHSIRIEGKTTEFIPPTPADLNHPNANTKRSTPKISNRTLT</sequence>
<evidence type="ECO:0000313" key="3">
    <source>
        <dbReference type="EMBL" id="AQT67163.1"/>
    </source>
</evidence>
<dbReference type="Gene3D" id="3.60.21.10">
    <property type="match status" value="1"/>
</dbReference>
<proteinExistence type="predicted"/>
<feature type="region of interest" description="Disordered" evidence="1">
    <location>
        <begin position="299"/>
        <end position="325"/>
    </location>
</feature>
<dbReference type="InterPro" id="IPR029052">
    <property type="entry name" value="Metallo-depent_PP-like"/>
</dbReference>
<protein>
    <submittedName>
        <fullName evidence="3">Phosphodiesterase, family</fullName>
    </submittedName>
</protein>
<evidence type="ECO:0000313" key="4">
    <source>
        <dbReference type="Proteomes" id="UP000189674"/>
    </source>
</evidence>
<dbReference type="InterPro" id="IPR051918">
    <property type="entry name" value="STPP_CPPED1"/>
</dbReference>
<dbReference type="InterPro" id="IPR004843">
    <property type="entry name" value="Calcineurin-like_PHP"/>
</dbReference>
<name>A0A1U9NGV3_9BACT</name>
<dbReference type="GO" id="GO:0016787">
    <property type="term" value="F:hydrolase activity"/>
    <property type="evidence" value="ECO:0007669"/>
    <property type="project" value="InterPro"/>
</dbReference>
<dbReference type="Pfam" id="PF00149">
    <property type="entry name" value="Metallophos"/>
    <property type="match status" value="1"/>
</dbReference>
<keyword evidence="4" id="KW-1185">Reference proteome</keyword>
<dbReference type="AlphaFoldDB" id="A0A1U9NGV3"/>
<gene>
    <name evidence="3" type="ORF">STSP2_00306</name>
</gene>
<organism evidence="3 4">
    <name type="scientific">Anaerohalosphaera lusitana</name>
    <dbReference type="NCBI Taxonomy" id="1936003"/>
    <lineage>
        <taxon>Bacteria</taxon>
        <taxon>Pseudomonadati</taxon>
        <taxon>Planctomycetota</taxon>
        <taxon>Phycisphaerae</taxon>
        <taxon>Sedimentisphaerales</taxon>
        <taxon>Anaerohalosphaeraceae</taxon>
        <taxon>Anaerohalosphaera</taxon>
    </lineage>
</organism>
<evidence type="ECO:0000259" key="2">
    <source>
        <dbReference type="Pfam" id="PF00149"/>
    </source>
</evidence>
<dbReference type="PROSITE" id="PS51318">
    <property type="entry name" value="TAT"/>
    <property type="match status" value="1"/>
</dbReference>
<dbReference type="SUPFAM" id="SSF56300">
    <property type="entry name" value="Metallo-dependent phosphatases"/>
    <property type="match status" value="1"/>
</dbReference>
<dbReference type="KEGG" id="alus:STSP2_00306"/>
<dbReference type="PANTHER" id="PTHR43143">
    <property type="entry name" value="METALLOPHOSPHOESTERASE, CALCINEURIN SUPERFAMILY"/>
    <property type="match status" value="1"/>
</dbReference>
<accession>A0A1U9NGV3</accession>
<dbReference type="InterPro" id="IPR006311">
    <property type="entry name" value="TAT_signal"/>
</dbReference>
<reference evidence="4" key="1">
    <citation type="submission" date="2017-02" db="EMBL/GenBank/DDBJ databases">
        <title>Comparative genomics and description of representatives of a novel lineage of planctomycetes thriving in anoxic sediments.</title>
        <authorList>
            <person name="Spring S."/>
            <person name="Bunk B."/>
            <person name="Sproer C."/>
        </authorList>
    </citation>
    <scope>NUCLEOTIDE SEQUENCE [LARGE SCALE GENOMIC DNA]</scope>
    <source>
        <strain evidence="4">ST-NAGAB-D1</strain>
    </source>
</reference>
<dbReference type="OrthoDB" id="211986at2"/>
<dbReference type="RefSeq" id="WP_146663961.1">
    <property type="nucleotide sequence ID" value="NZ_CP019791.1"/>
</dbReference>
<feature type="compositionally biased region" description="Polar residues" evidence="1">
    <location>
        <begin position="308"/>
        <end position="325"/>
    </location>
</feature>
<dbReference type="EMBL" id="CP019791">
    <property type="protein sequence ID" value="AQT67163.1"/>
    <property type="molecule type" value="Genomic_DNA"/>
</dbReference>
<evidence type="ECO:0000256" key="1">
    <source>
        <dbReference type="SAM" id="MobiDB-lite"/>
    </source>
</evidence>
<feature type="domain" description="Calcineurin-like phosphoesterase" evidence="2">
    <location>
        <begin position="42"/>
        <end position="224"/>
    </location>
</feature>